<dbReference type="InterPro" id="IPR005064">
    <property type="entry name" value="BUG"/>
</dbReference>
<dbReference type="Gene3D" id="3.40.190.10">
    <property type="entry name" value="Periplasmic binding protein-like II"/>
    <property type="match status" value="1"/>
</dbReference>
<dbReference type="PANTHER" id="PTHR42928">
    <property type="entry name" value="TRICARBOXYLATE-BINDING PROTEIN"/>
    <property type="match status" value="1"/>
</dbReference>
<keyword evidence="3" id="KW-1185">Reference proteome</keyword>
<dbReference type="CDD" id="cd07012">
    <property type="entry name" value="PBP2_Bug_TTT"/>
    <property type="match status" value="1"/>
</dbReference>
<evidence type="ECO:0000313" key="2">
    <source>
        <dbReference type="EMBL" id="NGM23121.1"/>
    </source>
</evidence>
<dbReference type="RefSeq" id="WP_164697044.1">
    <property type="nucleotide sequence ID" value="NZ_JAAIKB010000013.1"/>
</dbReference>
<dbReference type="Gene3D" id="3.40.190.150">
    <property type="entry name" value="Bordetella uptake gene, domain 1"/>
    <property type="match status" value="1"/>
</dbReference>
<evidence type="ECO:0000313" key="3">
    <source>
        <dbReference type="Proteomes" id="UP000475385"/>
    </source>
</evidence>
<proteinExistence type="inferred from homology"/>
<evidence type="ECO:0000256" key="1">
    <source>
        <dbReference type="ARBA" id="ARBA00006987"/>
    </source>
</evidence>
<accession>A0A6M1LRR5</accession>
<dbReference type="Proteomes" id="UP000475385">
    <property type="component" value="Unassembled WGS sequence"/>
</dbReference>
<organism evidence="2 3">
    <name type="scientific">Falsiroseomonas algicola</name>
    <dbReference type="NCBI Taxonomy" id="2716930"/>
    <lineage>
        <taxon>Bacteria</taxon>
        <taxon>Pseudomonadati</taxon>
        <taxon>Pseudomonadota</taxon>
        <taxon>Alphaproteobacteria</taxon>
        <taxon>Acetobacterales</taxon>
        <taxon>Roseomonadaceae</taxon>
        <taxon>Falsiroseomonas</taxon>
    </lineage>
</organism>
<name>A0A6M1LRR5_9PROT</name>
<dbReference type="PIRSF" id="PIRSF017082">
    <property type="entry name" value="YflP"/>
    <property type="match status" value="1"/>
</dbReference>
<gene>
    <name evidence="2" type="ORF">G3576_24120</name>
</gene>
<dbReference type="PANTHER" id="PTHR42928:SF5">
    <property type="entry name" value="BLR1237 PROTEIN"/>
    <property type="match status" value="1"/>
</dbReference>
<protein>
    <submittedName>
        <fullName evidence="2">Tripartite tricarboxylate transporter substrate binding protein</fullName>
    </submittedName>
</protein>
<reference evidence="2 3" key="1">
    <citation type="submission" date="2020-03" db="EMBL/GenBank/DDBJ databases">
        <title>Roseomonas stagni sp. nov., isolated from pond water in Japan.</title>
        <authorList>
            <person name="Furuhata K."/>
            <person name="Miyamoto H."/>
            <person name="Goto K."/>
        </authorList>
    </citation>
    <scope>NUCLEOTIDE SEQUENCE [LARGE SCALE GENOMIC DNA]</scope>
    <source>
        <strain evidence="2 3">PeD5</strain>
    </source>
</reference>
<dbReference type="InterPro" id="IPR042100">
    <property type="entry name" value="Bug_dom1"/>
</dbReference>
<dbReference type="AlphaFoldDB" id="A0A6M1LRR5"/>
<comment type="caution">
    <text evidence="2">The sequence shown here is derived from an EMBL/GenBank/DDBJ whole genome shotgun (WGS) entry which is preliminary data.</text>
</comment>
<dbReference type="EMBL" id="JAAIKB010000013">
    <property type="protein sequence ID" value="NGM23121.1"/>
    <property type="molecule type" value="Genomic_DNA"/>
</dbReference>
<sequence length="335" mass="35209">MPRTPPSHPEVSHPEASRRAVLGAALAGLATPALAQTPWPSRPIRIVVPFPAGGGTDAVARALAERLAPRLGQAVIVENRAGSGGAIGSEAVARAAPDGHTLLMNGNNIATYPLIFRQLGFDPLRDIVPVGMVAVAPIVLVVGRRSPYRTLADYIAAAKAEPEKIDYASAGVGSANHFAGQLLSQAAGIRLTHVPYRGTAQAMTDVISGNVASAILTLGSVTEFLRDGQMRVLGVAGPARSRLAPQVPTFEEQGVRNYDANIRYLLAAPRGVPDPIMQRLGTELAAVVQDPSLEALFNAQGFEKLWVDGPATARTLREEFAAWAPIARDAGIEPQ</sequence>
<comment type="similarity">
    <text evidence="1">Belongs to the UPF0065 (bug) family.</text>
</comment>
<dbReference type="Pfam" id="PF03401">
    <property type="entry name" value="TctC"/>
    <property type="match status" value="1"/>
</dbReference>
<dbReference type="SUPFAM" id="SSF53850">
    <property type="entry name" value="Periplasmic binding protein-like II"/>
    <property type="match status" value="1"/>
</dbReference>